<name>A0A5C3NP64_9APHY</name>
<feature type="region of interest" description="Disordered" evidence="1">
    <location>
        <begin position="1"/>
        <end position="38"/>
    </location>
</feature>
<feature type="compositionally biased region" description="Polar residues" evidence="1">
    <location>
        <begin position="1"/>
        <end position="15"/>
    </location>
</feature>
<dbReference type="Proteomes" id="UP000308197">
    <property type="component" value="Unassembled WGS sequence"/>
</dbReference>
<accession>A0A5C3NP64</accession>
<protein>
    <submittedName>
        <fullName evidence="2">Uncharacterized protein</fullName>
    </submittedName>
</protein>
<reference evidence="2 3" key="1">
    <citation type="journal article" date="2019" name="Nat. Ecol. Evol.">
        <title>Megaphylogeny resolves global patterns of mushroom evolution.</title>
        <authorList>
            <person name="Varga T."/>
            <person name="Krizsan K."/>
            <person name="Foldi C."/>
            <person name="Dima B."/>
            <person name="Sanchez-Garcia M."/>
            <person name="Sanchez-Ramirez S."/>
            <person name="Szollosi G.J."/>
            <person name="Szarkandi J.G."/>
            <person name="Papp V."/>
            <person name="Albert L."/>
            <person name="Andreopoulos W."/>
            <person name="Angelini C."/>
            <person name="Antonin V."/>
            <person name="Barry K.W."/>
            <person name="Bougher N.L."/>
            <person name="Buchanan P."/>
            <person name="Buyck B."/>
            <person name="Bense V."/>
            <person name="Catcheside P."/>
            <person name="Chovatia M."/>
            <person name="Cooper J."/>
            <person name="Damon W."/>
            <person name="Desjardin D."/>
            <person name="Finy P."/>
            <person name="Geml J."/>
            <person name="Haridas S."/>
            <person name="Hughes K."/>
            <person name="Justo A."/>
            <person name="Karasinski D."/>
            <person name="Kautmanova I."/>
            <person name="Kiss B."/>
            <person name="Kocsube S."/>
            <person name="Kotiranta H."/>
            <person name="LaButti K.M."/>
            <person name="Lechner B.E."/>
            <person name="Liimatainen K."/>
            <person name="Lipzen A."/>
            <person name="Lukacs Z."/>
            <person name="Mihaltcheva S."/>
            <person name="Morgado L.N."/>
            <person name="Niskanen T."/>
            <person name="Noordeloos M.E."/>
            <person name="Ohm R.A."/>
            <person name="Ortiz-Santana B."/>
            <person name="Ovrebo C."/>
            <person name="Racz N."/>
            <person name="Riley R."/>
            <person name="Savchenko A."/>
            <person name="Shiryaev A."/>
            <person name="Soop K."/>
            <person name="Spirin V."/>
            <person name="Szebenyi C."/>
            <person name="Tomsovsky M."/>
            <person name="Tulloss R.E."/>
            <person name="Uehling J."/>
            <person name="Grigoriev I.V."/>
            <person name="Vagvolgyi C."/>
            <person name="Papp T."/>
            <person name="Martin F.M."/>
            <person name="Miettinen O."/>
            <person name="Hibbett D.S."/>
            <person name="Nagy L.G."/>
        </authorList>
    </citation>
    <scope>NUCLEOTIDE SEQUENCE [LARGE SCALE GENOMIC DNA]</scope>
    <source>
        <strain evidence="2 3">HHB13444</strain>
    </source>
</reference>
<dbReference type="InParanoid" id="A0A5C3NP64"/>
<gene>
    <name evidence="2" type="ORF">K466DRAFT_18697</name>
</gene>
<sequence>MRVLSAQMSGASGSTLAGERPRRRDSRAGERERPAERQRMLVGSLDGEIARTRSSPGWHHLKEPVPDGWIPWHRACGGRSRGRRATWYECDERGGRIPCVCAYQLAPPASEAAIAGPTLKTDGISTGQGGTRPVLLVRLTFVVSPSTRLPRLLERTVDGEPAFSRLRDSPLTQLHATALEVALNNGCVQLIRVRSRATNSSWRSSAGGTRVARRFWHGELAPVSCRSAHRQDHDSQPLPTAVALSPLRCNARACRRVPDDRLE</sequence>
<organism evidence="2 3">
    <name type="scientific">Polyporus arcularius HHB13444</name>
    <dbReference type="NCBI Taxonomy" id="1314778"/>
    <lineage>
        <taxon>Eukaryota</taxon>
        <taxon>Fungi</taxon>
        <taxon>Dikarya</taxon>
        <taxon>Basidiomycota</taxon>
        <taxon>Agaricomycotina</taxon>
        <taxon>Agaricomycetes</taxon>
        <taxon>Polyporales</taxon>
        <taxon>Polyporaceae</taxon>
        <taxon>Polyporus</taxon>
    </lineage>
</organism>
<evidence type="ECO:0000313" key="3">
    <source>
        <dbReference type="Proteomes" id="UP000308197"/>
    </source>
</evidence>
<evidence type="ECO:0000256" key="1">
    <source>
        <dbReference type="SAM" id="MobiDB-lite"/>
    </source>
</evidence>
<keyword evidence="3" id="KW-1185">Reference proteome</keyword>
<dbReference type="AlphaFoldDB" id="A0A5C3NP64"/>
<feature type="compositionally biased region" description="Basic and acidic residues" evidence="1">
    <location>
        <begin position="19"/>
        <end position="38"/>
    </location>
</feature>
<proteinExistence type="predicted"/>
<dbReference type="EMBL" id="ML212042">
    <property type="protein sequence ID" value="TFK79421.1"/>
    <property type="molecule type" value="Genomic_DNA"/>
</dbReference>
<evidence type="ECO:0000313" key="2">
    <source>
        <dbReference type="EMBL" id="TFK79421.1"/>
    </source>
</evidence>